<dbReference type="AlphaFoldDB" id="A0AAV0HWM6"/>
<dbReference type="GO" id="GO:0009567">
    <property type="term" value="P:double fertilization forming a zygote and endosperm"/>
    <property type="evidence" value="ECO:0007669"/>
    <property type="project" value="TreeGrafter"/>
</dbReference>
<reference evidence="4" key="1">
    <citation type="submission" date="2022-08" db="EMBL/GenBank/DDBJ databases">
        <authorList>
            <person name="Gutierrez-Valencia J."/>
        </authorList>
    </citation>
    <scope>NUCLEOTIDE SEQUENCE</scope>
</reference>
<feature type="chain" id="PRO_5043494090" description="Prolamin-like domain-containing protein" evidence="2">
    <location>
        <begin position="25"/>
        <end position="143"/>
    </location>
</feature>
<dbReference type="EMBL" id="CAMGYJ010000003">
    <property type="protein sequence ID" value="CAI0388988.1"/>
    <property type="molecule type" value="Genomic_DNA"/>
</dbReference>
<evidence type="ECO:0000313" key="4">
    <source>
        <dbReference type="EMBL" id="CAI0388988.1"/>
    </source>
</evidence>
<sequence>MATNSSLIASLLFLLSILLRPAEPAGVPGGRARPAWQQPYQQYPTAAGYYPSSPPGSSGWPRWDPYGYGRCLGSLIMEGSCAGQILSSFWTGRIYLSPGCCESVRRVDDECVTTAFAALANPYFGYALKGYCAATRAWVQSLD</sequence>
<gene>
    <name evidence="4" type="ORF">LITE_LOCUS6049</name>
</gene>
<dbReference type="Pfam" id="PF05617">
    <property type="entry name" value="Prolamin_like"/>
    <property type="match status" value="1"/>
</dbReference>
<accession>A0AAV0HWM6</accession>
<dbReference type="GO" id="GO:2000008">
    <property type="term" value="P:regulation of protein localization to cell surface"/>
    <property type="evidence" value="ECO:0007669"/>
    <property type="project" value="TreeGrafter"/>
</dbReference>
<feature type="signal peptide" evidence="2">
    <location>
        <begin position="1"/>
        <end position="24"/>
    </location>
</feature>
<name>A0AAV0HWM6_9ROSI</name>
<dbReference type="InterPro" id="IPR008502">
    <property type="entry name" value="Prolamin-like"/>
</dbReference>
<comment type="caution">
    <text evidence="4">The sequence shown here is derived from an EMBL/GenBank/DDBJ whole genome shotgun (WGS) entry which is preliminary data.</text>
</comment>
<evidence type="ECO:0000256" key="1">
    <source>
        <dbReference type="ARBA" id="ARBA00022729"/>
    </source>
</evidence>
<feature type="domain" description="Prolamin-like" evidence="3">
    <location>
        <begin position="71"/>
        <end position="132"/>
    </location>
</feature>
<evidence type="ECO:0000256" key="2">
    <source>
        <dbReference type="SAM" id="SignalP"/>
    </source>
</evidence>
<keyword evidence="5" id="KW-1185">Reference proteome</keyword>
<proteinExistence type="predicted"/>
<dbReference type="Proteomes" id="UP001154282">
    <property type="component" value="Unassembled WGS sequence"/>
</dbReference>
<dbReference type="PANTHER" id="PTHR31181:SF51">
    <property type="entry name" value="EGG CELL-SECRETED PROTEIN 1.4"/>
    <property type="match status" value="1"/>
</dbReference>
<keyword evidence="1 2" id="KW-0732">Signal</keyword>
<dbReference type="GO" id="GO:0031982">
    <property type="term" value="C:vesicle"/>
    <property type="evidence" value="ECO:0007669"/>
    <property type="project" value="TreeGrafter"/>
</dbReference>
<evidence type="ECO:0000313" key="5">
    <source>
        <dbReference type="Proteomes" id="UP001154282"/>
    </source>
</evidence>
<organism evidence="4 5">
    <name type="scientific">Linum tenue</name>
    <dbReference type="NCBI Taxonomy" id="586396"/>
    <lineage>
        <taxon>Eukaryota</taxon>
        <taxon>Viridiplantae</taxon>
        <taxon>Streptophyta</taxon>
        <taxon>Embryophyta</taxon>
        <taxon>Tracheophyta</taxon>
        <taxon>Spermatophyta</taxon>
        <taxon>Magnoliopsida</taxon>
        <taxon>eudicotyledons</taxon>
        <taxon>Gunneridae</taxon>
        <taxon>Pentapetalae</taxon>
        <taxon>rosids</taxon>
        <taxon>fabids</taxon>
        <taxon>Malpighiales</taxon>
        <taxon>Linaceae</taxon>
        <taxon>Linum</taxon>
    </lineage>
</organism>
<dbReference type="PANTHER" id="PTHR31181">
    <property type="entry name" value="EGG CELL-SECRETED PROTEIN 1.4"/>
    <property type="match status" value="1"/>
</dbReference>
<dbReference type="GO" id="GO:0005576">
    <property type="term" value="C:extracellular region"/>
    <property type="evidence" value="ECO:0007669"/>
    <property type="project" value="TreeGrafter"/>
</dbReference>
<evidence type="ECO:0000259" key="3">
    <source>
        <dbReference type="Pfam" id="PF05617"/>
    </source>
</evidence>
<protein>
    <recommendedName>
        <fullName evidence="3">Prolamin-like domain-containing protein</fullName>
    </recommendedName>
</protein>
<dbReference type="GO" id="GO:0080155">
    <property type="term" value="P:regulation of double fertilization forming a zygote and endosperm"/>
    <property type="evidence" value="ECO:0007669"/>
    <property type="project" value="TreeGrafter"/>
</dbReference>